<sequence length="52" mass="5887">MSKSTNMIMINLLDKIKVRSSLNQVEQVKFDLIAVICDWINGDPNIGKLIIL</sequence>
<comment type="caution">
    <text evidence="1">The sequence shown here is derived from an EMBL/GenBank/DDBJ whole genome shotgun (WGS) entry which is preliminary data.</text>
</comment>
<organism evidence="1 2">
    <name type="scientific">Gossypium schwendimanii</name>
    <name type="common">Cotton</name>
    <dbReference type="NCBI Taxonomy" id="34291"/>
    <lineage>
        <taxon>Eukaryota</taxon>
        <taxon>Viridiplantae</taxon>
        <taxon>Streptophyta</taxon>
        <taxon>Embryophyta</taxon>
        <taxon>Tracheophyta</taxon>
        <taxon>Spermatophyta</taxon>
        <taxon>Magnoliopsida</taxon>
        <taxon>eudicotyledons</taxon>
        <taxon>Gunneridae</taxon>
        <taxon>Pentapetalae</taxon>
        <taxon>rosids</taxon>
        <taxon>malvids</taxon>
        <taxon>Malvales</taxon>
        <taxon>Malvaceae</taxon>
        <taxon>Malvoideae</taxon>
        <taxon>Gossypium</taxon>
    </lineage>
</organism>
<dbReference type="Proteomes" id="UP000593576">
    <property type="component" value="Unassembled WGS sequence"/>
</dbReference>
<proteinExistence type="predicted"/>
<gene>
    <name evidence="1" type="ORF">Goshw_013233</name>
</gene>
<evidence type="ECO:0000313" key="1">
    <source>
        <dbReference type="EMBL" id="MBA0853082.1"/>
    </source>
</evidence>
<accession>A0A7J9L2T7</accession>
<protein>
    <submittedName>
        <fullName evidence="1">Uncharacterized protein</fullName>
    </submittedName>
</protein>
<dbReference type="AlphaFoldDB" id="A0A7J9L2T7"/>
<dbReference type="EMBL" id="JABFAF010000004">
    <property type="protein sequence ID" value="MBA0853082.1"/>
    <property type="molecule type" value="Genomic_DNA"/>
</dbReference>
<evidence type="ECO:0000313" key="2">
    <source>
        <dbReference type="Proteomes" id="UP000593576"/>
    </source>
</evidence>
<keyword evidence="2" id="KW-1185">Reference proteome</keyword>
<name>A0A7J9L2T7_GOSSC</name>
<reference evidence="1 2" key="1">
    <citation type="journal article" date="2019" name="Genome Biol. Evol.">
        <title>Insights into the evolution of the New World diploid cottons (Gossypium, subgenus Houzingenia) based on genome sequencing.</title>
        <authorList>
            <person name="Grover C.E."/>
            <person name="Arick M.A. 2nd"/>
            <person name="Thrash A."/>
            <person name="Conover J.L."/>
            <person name="Sanders W.S."/>
            <person name="Peterson D.G."/>
            <person name="Frelichowski J.E."/>
            <person name="Scheffler J.A."/>
            <person name="Scheffler B.E."/>
            <person name="Wendel J.F."/>
        </authorList>
    </citation>
    <scope>NUCLEOTIDE SEQUENCE [LARGE SCALE GENOMIC DNA]</scope>
    <source>
        <strain evidence="1">1</strain>
        <tissue evidence="1">Leaf</tissue>
    </source>
</reference>